<name>A0AAD1HK81_9MYCO</name>
<feature type="compositionally biased region" description="Basic and acidic residues" evidence="1">
    <location>
        <begin position="62"/>
        <end position="75"/>
    </location>
</feature>
<feature type="compositionally biased region" description="Polar residues" evidence="1">
    <location>
        <begin position="35"/>
        <end position="50"/>
    </location>
</feature>
<dbReference type="InterPro" id="IPR007921">
    <property type="entry name" value="CHAP_dom"/>
</dbReference>
<evidence type="ECO:0000256" key="1">
    <source>
        <dbReference type="SAM" id="MobiDB-lite"/>
    </source>
</evidence>
<feature type="compositionally biased region" description="Low complexity" evidence="1">
    <location>
        <begin position="219"/>
        <end position="234"/>
    </location>
</feature>
<dbReference type="Pfam" id="PF17963">
    <property type="entry name" value="Big_9"/>
    <property type="match status" value="5"/>
</dbReference>
<dbReference type="InterPro" id="IPR010221">
    <property type="entry name" value="VCBS_dom"/>
</dbReference>
<dbReference type="EMBL" id="AP022561">
    <property type="protein sequence ID" value="BBX05663.1"/>
    <property type="molecule type" value="Genomic_DNA"/>
</dbReference>
<evidence type="ECO:0000313" key="4">
    <source>
        <dbReference type="Proteomes" id="UP000467327"/>
    </source>
</evidence>
<evidence type="ECO:0000313" key="3">
    <source>
        <dbReference type="EMBL" id="BBX05663.1"/>
    </source>
</evidence>
<dbReference type="NCBIfam" id="NF012211">
    <property type="entry name" value="tand_rpt_95"/>
    <property type="match status" value="5"/>
</dbReference>
<dbReference type="Gene3D" id="3.90.1720.10">
    <property type="entry name" value="endopeptidase domain like (from Nostoc punctiforme)"/>
    <property type="match status" value="1"/>
</dbReference>
<feature type="compositionally biased region" description="Polar residues" evidence="1">
    <location>
        <begin position="123"/>
        <end position="141"/>
    </location>
</feature>
<reference evidence="3 4" key="1">
    <citation type="journal article" date="2019" name="Emerg. Microbes Infect.">
        <title>Comprehensive subspecies identification of 175 nontuberculous mycobacteria species based on 7547 genomic profiles.</title>
        <authorList>
            <person name="Matsumoto Y."/>
            <person name="Kinjo T."/>
            <person name="Motooka D."/>
            <person name="Nabeya D."/>
            <person name="Jung N."/>
            <person name="Uechi K."/>
            <person name="Horii T."/>
            <person name="Iida T."/>
            <person name="Fujita J."/>
            <person name="Nakamura S."/>
        </authorList>
    </citation>
    <scope>NUCLEOTIDE SEQUENCE [LARGE SCALE GENOMIC DNA]</scope>
    <source>
        <strain evidence="3 4">JCM 6376</strain>
    </source>
</reference>
<feature type="region of interest" description="Disordered" evidence="1">
    <location>
        <begin position="192"/>
        <end position="239"/>
    </location>
</feature>
<gene>
    <name evidence="3" type="ORF">MAIC_04660</name>
</gene>
<dbReference type="KEGG" id="maic:MAIC_04660"/>
<accession>A0AAD1HK81</accession>
<dbReference type="Proteomes" id="UP000467327">
    <property type="component" value="Chromosome"/>
</dbReference>
<evidence type="ECO:0000259" key="2">
    <source>
        <dbReference type="Pfam" id="PF05257"/>
    </source>
</evidence>
<dbReference type="PANTHER" id="PTHR34720:SF9">
    <property type="entry name" value="BLR4714 PROTEIN"/>
    <property type="match status" value="1"/>
</dbReference>
<feature type="domain" description="Peptidase C51" evidence="2">
    <location>
        <begin position="812"/>
        <end position="890"/>
    </location>
</feature>
<dbReference type="NCBIfam" id="TIGR01965">
    <property type="entry name" value="VCBS_repeat"/>
    <property type="match status" value="2"/>
</dbReference>
<feature type="region of interest" description="Disordered" evidence="1">
    <location>
        <begin position="26"/>
        <end position="142"/>
    </location>
</feature>
<dbReference type="PANTHER" id="PTHR34720">
    <property type="entry name" value="MICROCYSTIN DEPENDENT PROTEIN"/>
    <property type="match status" value="1"/>
</dbReference>
<sequence>MATRWLRIGAVGVGLGAAFTVGQGTATAAPDDTSHAGTHVSSDANDTHGAQSKRKSPGTAAPRRDTGSRAAKPDHGLSPTDGSAGTKTASSTTVPSVLTPPRRSNLSLPQAPAPTALLGASELPTSMATTPDVSGSPTVRRTVSPDGFGKVVSGVFNSIGLGQLPTDLPSPTIPLGPLFATLSGAAREVELLSNSRHTPTGSISAGALSTEETEDAVDNSATAAHSANDAASDAEAARERSQAELNKSLGWVPVLGTAFNAFNFVADFVDFARAALRGDTADMSDEINDMTVDLVGMIPVVGGPLAAMIHQTLVVGPVVGHAPAPVNDSFTTDEDTPLAGNVLTNDTDADGDVLTAALSKQAAHGAVVLDQDGTFTYAPVGDYNGVDTFTYTVSDGVNIKTATVTVTVRPVSDAPIAKDDTVTLNEDTSKIIAVLANDTDVDRDPLSVLATTIPQHGEVSVGTGGAITYTPVGDYNGADSFAYTVTDGHGGTSTATVSITVTPVNDAPIAVTDNVATDEDTALTSNVLTNDQDIDGDALGATLSTQVAHGTLIFNVDGSYTYTPNADYNGVDSFTYSVSDGVKTSTANVNITVNPVNDAPVPGNDSTALDEDSSTVIAVLGNDSDVEHDPLSVVGTSTPGHGTIAVGDGGTITYTPSANYNGADSFTYTVSDGNGGNTVATVSVTVNPVNDAPVANTDNYGVDQDKQLTGNVRNNDTDVDGDALTVGFVSGPSHGSLTLNPDGSFTYNPAGGYNGGDNFTYTVTDGSGASATGTANITVNYVAPPVTTPTLSQKVGTFVGNTRGRTIANPDGSYAGECVSLVRQYLEQVFNIRTGAWGNAIDYRSGGSGGNQLAARGFTWHTDRNFQDGDILVFGQNSQAGTTAYGHIGIWYGGQFYDQNDGWRANARTANYSPFSGVSPALLGYWRASGSSNPQYATAKVMARTQRMAAATLNSQQLGWYEVNTNLSLVCYARGQAVKGYYSSSFSGGLDNLWYKTSDGGYAADVDISTGSNNPVTGSC</sequence>
<dbReference type="Gene3D" id="2.60.40.3440">
    <property type="match status" value="5"/>
</dbReference>
<feature type="compositionally biased region" description="Polar residues" evidence="1">
    <location>
        <begin position="192"/>
        <end position="203"/>
    </location>
</feature>
<dbReference type="AlphaFoldDB" id="A0AAD1HK81"/>
<dbReference type="Pfam" id="PF05257">
    <property type="entry name" value="CHAP"/>
    <property type="match status" value="1"/>
</dbReference>
<keyword evidence="4" id="KW-1185">Reference proteome</keyword>
<feature type="compositionally biased region" description="Low complexity" evidence="1">
    <location>
        <begin position="80"/>
        <end position="93"/>
    </location>
</feature>
<protein>
    <recommendedName>
        <fullName evidence="2">Peptidase C51 domain-containing protein</fullName>
    </recommendedName>
</protein>
<proteinExistence type="predicted"/>
<organism evidence="3 4">
    <name type="scientific">Mycolicibacterium aichiense</name>
    <dbReference type="NCBI Taxonomy" id="1799"/>
    <lineage>
        <taxon>Bacteria</taxon>
        <taxon>Bacillati</taxon>
        <taxon>Actinomycetota</taxon>
        <taxon>Actinomycetes</taxon>
        <taxon>Mycobacteriales</taxon>
        <taxon>Mycobacteriaceae</taxon>
        <taxon>Mycolicibacterium</taxon>
    </lineage>
</organism>